<evidence type="ECO:0000313" key="2">
    <source>
        <dbReference type="Proteomes" id="UP000829196"/>
    </source>
</evidence>
<dbReference type="Proteomes" id="UP000829196">
    <property type="component" value="Unassembled WGS sequence"/>
</dbReference>
<evidence type="ECO:0000313" key="1">
    <source>
        <dbReference type="EMBL" id="KAI0531248.1"/>
    </source>
</evidence>
<protein>
    <submittedName>
        <fullName evidence="1">Uncharacterized protein</fullName>
    </submittedName>
</protein>
<keyword evidence="2" id="KW-1185">Reference proteome</keyword>
<sequence>MAISSSCFNLEEAMDKIWFHNNILFFQPSNLNILSLLQKDGNILKSTTSSEGSSFYESVVNEIKNKKIVQKMKNPEGLGSPTNKICSKEEIPQPTLQGTPKIRRSQWSLYELKGFNDLGFLSSKEKFGDRERKFEESKVEEVKRPYLSDAWFINRADFSLLDLRMLPKTIEGTYMKKYLRSWAHNVASLVCYE</sequence>
<dbReference type="AlphaFoldDB" id="A0A8T3C9L3"/>
<reference evidence="1" key="1">
    <citation type="journal article" date="2022" name="Front. Genet.">
        <title>Chromosome-Scale Assembly of the Dendrobium nobile Genome Provides Insights Into the Molecular Mechanism of the Biosynthesis of the Medicinal Active Ingredient of Dendrobium.</title>
        <authorList>
            <person name="Xu Q."/>
            <person name="Niu S.-C."/>
            <person name="Li K.-L."/>
            <person name="Zheng P.-J."/>
            <person name="Zhang X.-J."/>
            <person name="Jia Y."/>
            <person name="Liu Y."/>
            <person name="Niu Y.-X."/>
            <person name="Yu L.-H."/>
            <person name="Chen D.-F."/>
            <person name="Zhang G.-Q."/>
        </authorList>
    </citation>
    <scope>NUCLEOTIDE SEQUENCE</scope>
    <source>
        <tissue evidence="1">Leaf</tissue>
    </source>
</reference>
<accession>A0A8T3C9L3</accession>
<gene>
    <name evidence="1" type="ORF">KFK09_000801</name>
</gene>
<dbReference type="EMBL" id="JAGYWB010000001">
    <property type="protein sequence ID" value="KAI0531248.1"/>
    <property type="molecule type" value="Genomic_DNA"/>
</dbReference>
<proteinExistence type="predicted"/>
<name>A0A8T3C9L3_DENNO</name>
<comment type="caution">
    <text evidence="1">The sequence shown here is derived from an EMBL/GenBank/DDBJ whole genome shotgun (WGS) entry which is preliminary data.</text>
</comment>
<dbReference type="PANTHER" id="PTHR33785:SF2">
    <property type="entry name" value="DUF1685 DOMAIN-CONTAINING PROTEIN"/>
    <property type="match status" value="1"/>
</dbReference>
<organism evidence="1 2">
    <name type="scientific">Dendrobium nobile</name>
    <name type="common">Orchid</name>
    <dbReference type="NCBI Taxonomy" id="94219"/>
    <lineage>
        <taxon>Eukaryota</taxon>
        <taxon>Viridiplantae</taxon>
        <taxon>Streptophyta</taxon>
        <taxon>Embryophyta</taxon>
        <taxon>Tracheophyta</taxon>
        <taxon>Spermatophyta</taxon>
        <taxon>Magnoliopsida</taxon>
        <taxon>Liliopsida</taxon>
        <taxon>Asparagales</taxon>
        <taxon>Orchidaceae</taxon>
        <taxon>Epidendroideae</taxon>
        <taxon>Malaxideae</taxon>
        <taxon>Dendrobiinae</taxon>
        <taxon>Dendrobium</taxon>
    </lineage>
</organism>
<dbReference type="PANTHER" id="PTHR33785">
    <property type="entry name" value="OS06G0550800 PROTEIN"/>
    <property type="match status" value="1"/>
</dbReference>
<dbReference type="OrthoDB" id="1918258at2759"/>